<gene>
    <name evidence="2" type="ORF">WH47_01053</name>
</gene>
<evidence type="ECO:0000256" key="1">
    <source>
        <dbReference type="SAM" id="Coils"/>
    </source>
</evidence>
<feature type="coiled-coil region" evidence="1">
    <location>
        <begin position="85"/>
        <end position="119"/>
    </location>
</feature>
<keyword evidence="3" id="KW-1185">Reference proteome</keyword>
<protein>
    <submittedName>
        <fullName evidence="2">Uncharacterized protein</fullName>
    </submittedName>
</protein>
<accession>A0A0L7R0U3</accession>
<keyword evidence="1" id="KW-0175">Coiled coil</keyword>
<sequence>MEMTLRWLGRPDLAKYDWSQDKTDKDTFTDQLEWSDKAICSCSDVEGGCTGKCPKCSGNDETHYTANDRTGSNQFIHLNCNRKGKKKKKQRFSFLQKNFQNKKNEKDRENRDKKKTLEKSVLKKREKTPIISQKDQCSCCRCTLNSKGICEISFVDFTILKFSDRFN</sequence>
<organism evidence="2 3">
    <name type="scientific">Habropoda laboriosa</name>
    <dbReference type="NCBI Taxonomy" id="597456"/>
    <lineage>
        <taxon>Eukaryota</taxon>
        <taxon>Metazoa</taxon>
        <taxon>Ecdysozoa</taxon>
        <taxon>Arthropoda</taxon>
        <taxon>Hexapoda</taxon>
        <taxon>Insecta</taxon>
        <taxon>Pterygota</taxon>
        <taxon>Neoptera</taxon>
        <taxon>Endopterygota</taxon>
        <taxon>Hymenoptera</taxon>
        <taxon>Apocrita</taxon>
        <taxon>Aculeata</taxon>
        <taxon>Apoidea</taxon>
        <taxon>Anthophila</taxon>
        <taxon>Apidae</taxon>
        <taxon>Habropoda</taxon>
    </lineage>
</organism>
<evidence type="ECO:0000313" key="3">
    <source>
        <dbReference type="Proteomes" id="UP000053825"/>
    </source>
</evidence>
<reference evidence="2 3" key="1">
    <citation type="submission" date="2015-07" db="EMBL/GenBank/DDBJ databases">
        <title>The genome of Habropoda laboriosa.</title>
        <authorList>
            <person name="Pan H."/>
            <person name="Kapheim K."/>
        </authorList>
    </citation>
    <scope>NUCLEOTIDE SEQUENCE [LARGE SCALE GENOMIC DNA]</scope>
    <source>
        <strain evidence="2">0110345459</strain>
    </source>
</reference>
<name>A0A0L7R0U3_9HYME</name>
<proteinExistence type="predicted"/>
<dbReference type="Proteomes" id="UP000053825">
    <property type="component" value="Unassembled WGS sequence"/>
</dbReference>
<evidence type="ECO:0000313" key="2">
    <source>
        <dbReference type="EMBL" id="KOC64469.1"/>
    </source>
</evidence>
<dbReference type="AlphaFoldDB" id="A0A0L7R0U3"/>
<dbReference type="EMBL" id="KQ414669">
    <property type="protein sequence ID" value="KOC64469.1"/>
    <property type="molecule type" value="Genomic_DNA"/>
</dbReference>